<dbReference type="SMART" id="SM00278">
    <property type="entry name" value="HhH1"/>
    <property type="match status" value="2"/>
</dbReference>
<evidence type="ECO:0000259" key="3">
    <source>
        <dbReference type="SMART" id="SM00278"/>
    </source>
</evidence>
<dbReference type="Gene3D" id="3.10.560.10">
    <property type="entry name" value="Outer membrane lipoprotein wza domain like"/>
    <property type="match status" value="1"/>
</dbReference>
<keyword evidence="2" id="KW-0472">Membrane</keyword>
<comment type="caution">
    <text evidence="4">The sequence shown here is derived from an EMBL/GenBank/DDBJ whole genome shotgun (WGS) entry which is preliminary data.</text>
</comment>
<evidence type="ECO:0000256" key="1">
    <source>
        <dbReference type="SAM" id="MobiDB-lite"/>
    </source>
</evidence>
<keyword evidence="2" id="KW-1133">Transmembrane helix</keyword>
<dbReference type="InterPro" id="IPR003583">
    <property type="entry name" value="Hlx-hairpin-Hlx_DNA-bd_motif"/>
</dbReference>
<dbReference type="AlphaFoldDB" id="A0A2V4B279"/>
<evidence type="ECO:0000313" key="4">
    <source>
        <dbReference type="EMBL" id="PXY28390.1"/>
    </source>
</evidence>
<dbReference type="InterPro" id="IPR010994">
    <property type="entry name" value="RuvA_2-like"/>
</dbReference>
<dbReference type="Gene3D" id="1.10.150.280">
    <property type="entry name" value="AF1531-like domain"/>
    <property type="match status" value="1"/>
</dbReference>
<proteinExistence type="predicted"/>
<dbReference type="InterPro" id="IPR019554">
    <property type="entry name" value="Soluble_ligand-bd"/>
</dbReference>
<dbReference type="GO" id="GO:0006281">
    <property type="term" value="P:DNA repair"/>
    <property type="evidence" value="ECO:0007669"/>
    <property type="project" value="InterPro"/>
</dbReference>
<dbReference type="Pfam" id="PF10531">
    <property type="entry name" value="SLBB"/>
    <property type="match status" value="1"/>
</dbReference>
<protein>
    <recommendedName>
        <fullName evidence="3">Helix-hairpin-helix DNA-binding motif class 1 domain-containing protein</fullName>
    </recommendedName>
</protein>
<name>A0A2V4B279_9PSEU</name>
<evidence type="ECO:0000313" key="5">
    <source>
        <dbReference type="Proteomes" id="UP000249915"/>
    </source>
</evidence>
<accession>A0A2V4B279</accession>
<feature type="transmembrane region" description="Helical" evidence="2">
    <location>
        <begin position="21"/>
        <end position="40"/>
    </location>
</feature>
<dbReference type="GO" id="GO:0003677">
    <property type="term" value="F:DNA binding"/>
    <property type="evidence" value="ECO:0007669"/>
    <property type="project" value="InterPro"/>
</dbReference>
<dbReference type="InterPro" id="IPR004509">
    <property type="entry name" value="Competence_ComEA_HhH"/>
</dbReference>
<dbReference type="EMBL" id="MASW01000002">
    <property type="protein sequence ID" value="PXY28390.1"/>
    <property type="molecule type" value="Genomic_DNA"/>
</dbReference>
<dbReference type="Proteomes" id="UP000249915">
    <property type="component" value="Unassembled WGS sequence"/>
</dbReference>
<reference evidence="4 5" key="1">
    <citation type="submission" date="2016-07" db="EMBL/GenBank/DDBJ databases">
        <title>Draft genome sequence of Prauserella muralis DSM 45305, isolated from a mould-covered wall in an indoor environment.</title>
        <authorList>
            <person name="Ruckert C."/>
            <person name="Albersmeier A."/>
            <person name="Jiang C.-L."/>
            <person name="Jiang Y."/>
            <person name="Kalinowski J."/>
            <person name="Schneider O."/>
            <person name="Winkler A."/>
            <person name="Zotchev S.B."/>
        </authorList>
    </citation>
    <scope>NUCLEOTIDE SEQUENCE [LARGE SCALE GENOMIC DNA]</scope>
    <source>
        <strain evidence="4 5">DSM 45305</strain>
    </source>
</reference>
<gene>
    <name evidence="4" type="ORF">BAY60_14035</name>
</gene>
<evidence type="ECO:0000256" key="2">
    <source>
        <dbReference type="SAM" id="Phobius"/>
    </source>
</evidence>
<dbReference type="NCBIfam" id="TIGR00426">
    <property type="entry name" value="competence protein ComEA helix-hairpin-helix repeat region"/>
    <property type="match status" value="1"/>
</dbReference>
<feature type="domain" description="Helix-hairpin-helix DNA-binding motif class 1" evidence="3">
    <location>
        <begin position="201"/>
        <end position="220"/>
    </location>
</feature>
<organism evidence="4 5">
    <name type="scientific">Prauserella muralis</name>
    <dbReference type="NCBI Taxonomy" id="588067"/>
    <lineage>
        <taxon>Bacteria</taxon>
        <taxon>Bacillati</taxon>
        <taxon>Actinomycetota</taxon>
        <taxon>Actinomycetes</taxon>
        <taxon>Pseudonocardiales</taxon>
        <taxon>Pseudonocardiaceae</taxon>
        <taxon>Prauserella</taxon>
    </lineage>
</organism>
<dbReference type="SUPFAM" id="SSF47781">
    <property type="entry name" value="RuvA domain 2-like"/>
    <property type="match status" value="1"/>
</dbReference>
<feature type="region of interest" description="Disordered" evidence="1">
    <location>
        <begin position="40"/>
        <end position="73"/>
    </location>
</feature>
<keyword evidence="2" id="KW-0812">Transmembrane</keyword>
<dbReference type="InterPro" id="IPR051675">
    <property type="entry name" value="Endo/Exo/Phosphatase_dom_1"/>
</dbReference>
<feature type="domain" description="Helix-hairpin-helix DNA-binding motif class 1" evidence="3">
    <location>
        <begin position="171"/>
        <end position="190"/>
    </location>
</feature>
<dbReference type="GO" id="GO:0015627">
    <property type="term" value="C:type II protein secretion system complex"/>
    <property type="evidence" value="ECO:0007669"/>
    <property type="project" value="TreeGrafter"/>
</dbReference>
<keyword evidence="5" id="KW-1185">Reference proteome</keyword>
<sequence length="224" mass="23098">MVERWLPQGPATGSPSRRRRFAVVAVLLGVAAVAGLTAWLTGGRPEPERPPPLPVAHASPAPANDSGAEPSTAADAEPLVVSVVGKVAEPGLVTVPPGSRVADAIDAAGGARRGADLLTVNLARRLSDGEQLYVGIPAPPGMQAPGAPTAAGATSGEPGAELVDLNAADQAQLEELSGVGEVTAQRILDWRAEHGRFTAVEQLREIDGIGEKRFEQLRDQVSVR</sequence>
<dbReference type="PANTHER" id="PTHR21180">
    <property type="entry name" value="ENDONUCLEASE/EXONUCLEASE/PHOSPHATASE FAMILY DOMAIN-CONTAINING PROTEIN 1"/>
    <property type="match status" value="1"/>
</dbReference>
<dbReference type="PANTHER" id="PTHR21180:SF32">
    <property type="entry name" value="ENDONUCLEASE_EXONUCLEASE_PHOSPHATASE FAMILY DOMAIN-CONTAINING PROTEIN 1"/>
    <property type="match status" value="1"/>
</dbReference>
<dbReference type="GO" id="GO:0015628">
    <property type="term" value="P:protein secretion by the type II secretion system"/>
    <property type="evidence" value="ECO:0007669"/>
    <property type="project" value="TreeGrafter"/>
</dbReference>
<dbReference type="Pfam" id="PF12836">
    <property type="entry name" value="HHH_3"/>
    <property type="match status" value="1"/>
</dbReference>